<name>A0ABN0W893_9ACTN</name>
<dbReference type="PANTHER" id="PTHR30160:SF1">
    <property type="entry name" value="LIPOPOLYSACCHARIDE 1,2-N-ACETYLGLUCOSAMINETRANSFERASE-RELATED"/>
    <property type="match status" value="1"/>
</dbReference>
<gene>
    <name evidence="3" type="ORF">GCM10010151_16960</name>
</gene>
<dbReference type="EMBL" id="BAAABM010000009">
    <property type="protein sequence ID" value="GAA0327606.1"/>
    <property type="molecule type" value="Genomic_DNA"/>
</dbReference>
<evidence type="ECO:0000256" key="1">
    <source>
        <dbReference type="ARBA" id="ARBA00022676"/>
    </source>
</evidence>
<dbReference type="Proteomes" id="UP001501822">
    <property type="component" value="Unassembled WGS sequence"/>
</dbReference>
<dbReference type="Pfam" id="PF01075">
    <property type="entry name" value="Glyco_transf_9"/>
    <property type="match status" value="1"/>
</dbReference>
<dbReference type="InterPro" id="IPR051199">
    <property type="entry name" value="LPS_LOS_Heptosyltrfase"/>
</dbReference>
<dbReference type="SUPFAM" id="SSF53756">
    <property type="entry name" value="UDP-Glycosyltransferase/glycogen phosphorylase"/>
    <property type="match status" value="1"/>
</dbReference>
<evidence type="ECO:0000313" key="3">
    <source>
        <dbReference type="EMBL" id="GAA0327606.1"/>
    </source>
</evidence>
<dbReference type="PANTHER" id="PTHR30160">
    <property type="entry name" value="TETRAACYLDISACCHARIDE 4'-KINASE-RELATED"/>
    <property type="match status" value="1"/>
</dbReference>
<reference evidence="3 4" key="1">
    <citation type="journal article" date="2019" name="Int. J. Syst. Evol. Microbiol.">
        <title>The Global Catalogue of Microorganisms (GCM) 10K type strain sequencing project: providing services to taxonomists for standard genome sequencing and annotation.</title>
        <authorList>
            <consortium name="The Broad Institute Genomics Platform"/>
            <consortium name="The Broad Institute Genome Sequencing Center for Infectious Disease"/>
            <person name="Wu L."/>
            <person name="Ma J."/>
        </authorList>
    </citation>
    <scope>NUCLEOTIDE SEQUENCE [LARGE SCALE GENOMIC DNA]</scope>
    <source>
        <strain evidence="3 4">JCM 3146</strain>
    </source>
</reference>
<evidence type="ECO:0000313" key="4">
    <source>
        <dbReference type="Proteomes" id="UP001501822"/>
    </source>
</evidence>
<dbReference type="RefSeq" id="WP_252800819.1">
    <property type="nucleotide sequence ID" value="NZ_BAAABM010000009.1"/>
</dbReference>
<protein>
    <submittedName>
        <fullName evidence="3">Glycosyltransferase family 9 protein</fullName>
    </submittedName>
</protein>
<accession>A0ABN0W893</accession>
<comment type="caution">
    <text evidence="3">The sequence shown here is derived from an EMBL/GenBank/DDBJ whole genome shotgun (WGS) entry which is preliminary data.</text>
</comment>
<evidence type="ECO:0000256" key="2">
    <source>
        <dbReference type="ARBA" id="ARBA00022679"/>
    </source>
</evidence>
<proteinExistence type="predicted"/>
<keyword evidence="4" id="KW-1185">Reference proteome</keyword>
<keyword evidence="2" id="KW-0808">Transferase</keyword>
<dbReference type="InterPro" id="IPR002201">
    <property type="entry name" value="Glyco_trans_9"/>
</dbReference>
<dbReference type="Gene3D" id="3.40.50.2000">
    <property type="entry name" value="Glycogen Phosphorylase B"/>
    <property type="match status" value="2"/>
</dbReference>
<sequence>MTSVLMLRALGLGDFLTGVPAYRALRRAYPRAETVLAAPEALRPLAALTGAIDRLLPAGELRPIPWDWPPPDVAVDLHGNGPASHRLIDATGAAVRMMYASAAAPDVDGPWWDEEEHEVARWCRLVGRWGIPADPGDLRLRVPAEEPPVRRAAVVHPGAAYPARRWPPDRFAAVARALAGEGRPVVITGTAGERDLAAAVAEAAGLPAASVLAGTTGLTGLAALVADAAVVVSNDTGVSHLATAYGVPSVTLFGPVSPALWGPPEGGPHVALWHGTGGRPGNAHGTETDPRLLQITVEEVLAALTSLREPAA</sequence>
<keyword evidence="1" id="KW-0328">Glycosyltransferase</keyword>
<organism evidence="3 4">
    <name type="scientific">Actinoallomurus spadix</name>
    <dbReference type="NCBI Taxonomy" id="79912"/>
    <lineage>
        <taxon>Bacteria</taxon>
        <taxon>Bacillati</taxon>
        <taxon>Actinomycetota</taxon>
        <taxon>Actinomycetes</taxon>
        <taxon>Streptosporangiales</taxon>
        <taxon>Thermomonosporaceae</taxon>
        <taxon>Actinoallomurus</taxon>
    </lineage>
</organism>
<dbReference type="CDD" id="cd03789">
    <property type="entry name" value="GT9_LPS_heptosyltransferase"/>
    <property type="match status" value="1"/>
</dbReference>